<organism evidence="2 3">
    <name type="scientific">Setomelanomma holmii</name>
    <dbReference type="NCBI Taxonomy" id="210430"/>
    <lineage>
        <taxon>Eukaryota</taxon>
        <taxon>Fungi</taxon>
        <taxon>Dikarya</taxon>
        <taxon>Ascomycota</taxon>
        <taxon>Pezizomycotina</taxon>
        <taxon>Dothideomycetes</taxon>
        <taxon>Pleosporomycetidae</taxon>
        <taxon>Pleosporales</taxon>
        <taxon>Pleosporineae</taxon>
        <taxon>Phaeosphaeriaceae</taxon>
        <taxon>Setomelanomma</taxon>
    </lineage>
</organism>
<sequence length="412" mass="46674">MAESAGLTPSSLWERKVVVKRVQHELAYHYVFKYLTWENVDVVSCGDDALPQMLQDDQQDGFDPFVKRNIVIPVASTNQTTAYPYHKLPHGHIRILEIFPGHSEGALRCHLYIAVLQKNELAHDAHSSAWSLDNHEEEVRIELNPFISCNGARIKVQLNLHHALKRVCDTATSINIWVDALCINQEDKTERVQQVQMMHSIYTWFQRLWVVQKVALGRSAIVLWGDCEISWDLVGIAAAITRRNYDRVKTKDKASQRKEGSIPMGILNAYFVYRTSNSQTLINPLRLSFHQLLRLTRQFECKENRDKIVGLLAMPTTDRIAQSIVPDYEKSEADFYRNVALLGATMAPGLHIGSEPFDDRCDQCCHATNSSQDTAFIESGPADPVVHQGQQTSSRWMRPISKLPDALDIGGA</sequence>
<dbReference type="InterPro" id="IPR052895">
    <property type="entry name" value="HetReg/Transcr_Mod"/>
</dbReference>
<accession>A0A9P4H534</accession>
<dbReference type="PANTHER" id="PTHR24148:SF64">
    <property type="entry name" value="HETEROKARYON INCOMPATIBILITY DOMAIN-CONTAINING PROTEIN"/>
    <property type="match status" value="1"/>
</dbReference>
<dbReference type="EMBL" id="ML978214">
    <property type="protein sequence ID" value="KAF2028348.1"/>
    <property type="molecule type" value="Genomic_DNA"/>
</dbReference>
<dbReference type="PANTHER" id="PTHR24148">
    <property type="entry name" value="ANKYRIN REPEAT DOMAIN-CONTAINING PROTEIN 39 HOMOLOG-RELATED"/>
    <property type="match status" value="1"/>
</dbReference>
<dbReference type="AlphaFoldDB" id="A0A9P4H534"/>
<proteinExistence type="predicted"/>
<protein>
    <recommendedName>
        <fullName evidence="1">Heterokaryon incompatibility domain-containing protein</fullName>
    </recommendedName>
</protein>
<gene>
    <name evidence="2" type="ORF">EK21DRAFT_90766</name>
</gene>
<feature type="domain" description="Heterokaryon incompatibility" evidence="1">
    <location>
        <begin position="130"/>
        <end position="203"/>
    </location>
</feature>
<evidence type="ECO:0000313" key="3">
    <source>
        <dbReference type="Proteomes" id="UP000799777"/>
    </source>
</evidence>
<dbReference type="InterPro" id="IPR010730">
    <property type="entry name" value="HET"/>
</dbReference>
<dbReference type="OrthoDB" id="5386682at2759"/>
<keyword evidence="3" id="KW-1185">Reference proteome</keyword>
<evidence type="ECO:0000313" key="2">
    <source>
        <dbReference type="EMBL" id="KAF2028348.1"/>
    </source>
</evidence>
<dbReference type="Pfam" id="PF06985">
    <property type="entry name" value="HET"/>
    <property type="match status" value="1"/>
</dbReference>
<name>A0A9P4H534_9PLEO</name>
<reference evidence="2" key="1">
    <citation type="journal article" date="2020" name="Stud. Mycol.">
        <title>101 Dothideomycetes genomes: a test case for predicting lifestyles and emergence of pathogens.</title>
        <authorList>
            <person name="Haridas S."/>
            <person name="Albert R."/>
            <person name="Binder M."/>
            <person name="Bloem J."/>
            <person name="Labutti K."/>
            <person name="Salamov A."/>
            <person name="Andreopoulos B."/>
            <person name="Baker S."/>
            <person name="Barry K."/>
            <person name="Bills G."/>
            <person name="Bluhm B."/>
            <person name="Cannon C."/>
            <person name="Castanera R."/>
            <person name="Culley D."/>
            <person name="Daum C."/>
            <person name="Ezra D."/>
            <person name="Gonzalez J."/>
            <person name="Henrissat B."/>
            <person name="Kuo A."/>
            <person name="Liang C."/>
            <person name="Lipzen A."/>
            <person name="Lutzoni F."/>
            <person name="Magnuson J."/>
            <person name="Mondo S."/>
            <person name="Nolan M."/>
            <person name="Ohm R."/>
            <person name="Pangilinan J."/>
            <person name="Park H.-J."/>
            <person name="Ramirez L."/>
            <person name="Alfaro M."/>
            <person name="Sun H."/>
            <person name="Tritt A."/>
            <person name="Yoshinaga Y."/>
            <person name="Zwiers L.-H."/>
            <person name="Turgeon B."/>
            <person name="Goodwin S."/>
            <person name="Spatafora J."/>
            <person name="Crous P."/>
            <person name="Grigoriev I."/>
        </authorList>
    </citation>
    <scope>NUCLEOTIDE SEQUENCE</scope>
    <source>
        <strain evidence="2">CBS 110217</strain>
    </source>
</reference>
<dbReference type="Proteomes" id="UP000799777">
    <property type="component" value="Unassembled WGS sequence"/>
</dbReference>
<comment type="caution">
    <text evidence="2">The sequence shown here is derived from an EMBL/GenBank/DDBJ whole genome shotgun (WGS) entry which is preliminary data.</text>
</comment>
<evidence type="ECO:0000259" key="1">
    <source>
        <dbReference type="Pfam" id="PF06985"/>
    </source>
</evidence>